<protein>
    <submittedName>
        <fullName evidence="1">RNA polymerase II subunit B1 CTD phosphatase Rtr1p</fullName>
    </submittedName>
</protein>
<accession>A0ACA9YEX0</accession>
<evidence type="ECO:0000313" key="1">
    <source>
        <dbReference type="EMBL" id="CAH6723434.1"/>
    </source>
</evidence>
<dbReference type="Proteomes" id="UP001152531">
    <property type="component" value="Unassembled WGS sequence"/>
</dbReference>
<proteinExistence type="predicted"/>
<evidence type="ECO:0000313" key="2">
    <source>
        <dbReference type="Proteomes" id="UP001152531"/>
    </source>
</evidence>
<organism evidence="1 2">
    <name type="scientific">[Candida] jaroonii</name>
    <dbReference type="NCBI Taxonomy" id="467808"/>
    <lineage>
        <taxon>Eukaryota</taxon>
        <taxon>Fungi</taxon>
        <taxon>Dikarya</taxon>
        <taxon>Ascomycota</taxon>
        <taxon>Saccharomycotina</taxon>
        <taxon>Pichiomycetes</taxon>
        <taxon>Debaryomycetaceae</taxon>
        <taxon>Yamadazyma</taxon>
    </lineage>
</organism>
<reference evidence="1" key="1">
    <citation type="submission" date="2022-06" db="EMBL/GenBank/DDBJ databases">
        <authorList>
            <person name="Legras J.-L."/>
            <person name="Devillers H."/>
            <person name="Grondin C."/>
        </authorList>
    </citation>
    <scope>NUCLEOTIDE SEQUENCE</scope>
    <source>
        <strain evidence="1">CLIB 1444</strain>
    </source>
</reference>
<sequence>MELLDLQSFIPKLSTFSSEELLTPIEASKLSFTITELLIDHYVDYPLLKFLSRFLTQESYDDIVEERNIEHQCGYILCNQTPKQQVRRLSSHSNGVTVCSNGGETKFQIYNRKPSIILPNTFLSQYCCKDHYQASLFFRNQLSQEAVFARKNIMVAQPFPQDYPSSWFENGITSLEEILAKHRELKSQGKSIADVVKMMNGLSMEDDQEAEELIKLIEDFEIVEKESNLNGDVDFDDDDEDSAVTDGPTSKIEGYITSNKSFGGYMV</sequence>
<name>A0ACA9YEX0_9ASCO</name>
<gene>
    <name evidence="1" type="ORF">CLIB1444_15S01200</name>
</gene>
<comment type="caution">
    <text evidence="1">The sequence shown here is derived from an EMBL/GenBank/DDBJ whole genome shotgun (WGS) entry which is preliminary data.</text>
</comment>
<keyword evidence="2" id="KW-1185">Reference proteome</keyword>
<dbReference type="EMBL" id="CALSDN010000015">
    <property type="protein sequence ID" value="CAH6723434.1"/>
    <property type="molecule type" value="Genomic_DNA"/>
</dbReference>